<gene>
    <name evidence="2" type="ORF">GCM10007140_00040</name>
</gene>
<comment type="caution">
    <text evidence="2">The sequence shown here is derived from an EMBL/GenBank/DDBJ whole genome shotgun (WGS) entry which is preliminary data.</text>
</comment>
<protein>
    <recommendedName>
        <fullName evidence="1">DUF4829 domain-containing protein</fullName>
    </recommendedName>
</protein>
<feature type="domain" description="DUF4829" evidence="1">
    <location>
        <begin position="39"/>
        <end position="153"/>
    </location>
</feature>
<evidence type="ECO:0000259" key="1">
    <source>
        <dbReference type="Pfam" id="PF16111"/>
    </source>
</evidence>
<dbReference type="InterPro" id="IPR032256">
    <property type="entry name" value="DUF4829"/>
</dbReference>
<sequence length="154" mass="17811">MKKNIILAILFIMFGVFIGCTKESDKQVVKKDLVNQNPQQVIEDYFKYMNEKNEKKLNSLYYEKISDFHSDNVEEIKLVSIKEDTTNNRTDSYLIYGPGKKQGIKKENIKAYDVTYEVKFKENIGPLTSGIHDTSFIIIRDSEDSPWLIGSQGQ</sequence>
<name>A0A917EK34_9BACI</name>
<evidence type="ECO:0000313" key="3">
    <source>
        <dbReference type="Proteomes" id="UP000605259"/>
    </source>
</evidence>
<dbReference type="Pfam" id="PF16111">
    <property type="entry name" value="DUF4829"/>
    <property type="match status" value="1"/>
</dbReference>
<reference evidence="2" key="2">
    <citation type="submission" date="2020-09" db="EMBL/GenBank/DDBJ databases">
        <authorList>
            <person name="Sun Q."/>
            <person name="Zhou Y."/>
        </authorList>
    </citation>
    <scope>NUCLEOTIDE SEQUENCE</scope>
    <source>
        <strain evidence="2">CGMCC 1.12698</strain>
    </source>
</reference>
<accession>A0A917EK34</accession>
<dbReference type="Proteomes" id="UP000605259">
    <property type="component" value="Unassembled WGS sequence"/>
</dbReference>
<dbReference type="AlphaFoldDB" id="A0A917EK34"/>
<organism evidence="2 3">
    <name type="scientific">Priestia taiwanensis</name>
    <dbReference type="NCBI Taxonomy" id="1347902"/>
    <lineage>
        <taxon>Bacteria</taxon>
        <taxon>Bacillati</taxon>
        <taxon>Bacillota</taxon>
        <taxon>Bacilli</taxon>
        <taxon>Bacillales</taxon>
        <taxon>Bacillaceae</taxon>
        <taxon>Priestia</taxon>
    </lineage>
</organism>
<dbReference type="RefSeq" id="WP_188386423.1">
    <property type="nucleotide sequence ID" value="NZ_BMFK01000001.1"/>
</dbReference>
<dbReference type="EMBL" id="BMFK01000001">
    <property type="protein sequence ID" value="GGE53716.1"/>
    <property type="molecule type" value="Genomic_DNA"/>
</dbReference>
<reference evidence="2" key="1">
    <citation type="journal article" date="2014" name="Int. J. Syst. Evol. Microbiol.">
        <title>Complete genome sequence of Corynebacterium casei LMG S-19264T (=DSM 44701T), isolated from a smear-ripened cheese.</title>
        <authorList>
            <consortium name="US DOE Joint Genome Institute (JGI-PGF)"/>
            <person name="Walter F."/>
            <person name="Albersmeier A."/>
            <person name="Kalinowski J."/>
            <person name="Ruckert C."/>
        </authorList>
    </citation>
    <scope>NUCLEOTIDE SEQUENCE</scope>
    <source>
        <strain evidence="2">CGMCC 1.12698</strain>
    </source>
</reference>
<evidence type="ECO:0000313" key="2">
    <source>
        <dbReference type="EMBL" id="GGE53716.1"/>
    </source>
</evidence>
<proteinExistence type="predicted"/>
<dbReference type="PROSITE" id="PS51257">
    <property type="entry name" value="PROKAR_LIPOPROTEIN"/>
    <property type="match status" value="1"/>
</dbReference>
<keyword evidence="3" id="KW-1185">Reference proteome</keyword>